<accession>A0A699UMI3</accession>
<protein>
    <submittedName>
        <fullName evidence="2">Uncharacterized protein</fullName>
    </submittedName>
</protein>
<sequence>NTQQYGAILPIELTTEDIRNTKAYKEYYACATGEAAPKPKASARRKRGGFDSSTTPPTVVASPRPITTVVAAPRLTVAAKGKQPARATSPTDPLEVERTKAEQLKIILRRSRQETHISQHGGFSTDEGTGSKPGVPDVRSDDSEEEISWNSSDDEDVDDQDKGRDDNEG</sequence>
<feature type="non-terminal residue" evidence="2">
    <location>
        <position position="169"/>
    </location>
</feature>
<feature type="region of interest" description="Disordered" evidence="1">
    <location>
        <begin position="34"/>
        <end position="169"/>
    </location>
</feature>
<feature type="compositionally biased region" description="Polar residues" evidence="1">
    <location>
        <begin position="118"/>
        <end position="128"/>
    </location>
</feature>
<evidence type="ECO:0000256" key="1">
    <source>
        <dbReference type="SAM" id="MobiDB-lite"/>
    </source>
</evidence>
<feature type="non-terminal residue" evidence="2">
    <location>
        <position position="1"/>
    </location>
</feature>
<dbReference type="AlphaFoldDB" id="A0A699UMI3"/>
<reference evidence="2" key="1">
    <citation type="journal article" date="2019" name="Sci. Rep.">
        <title>Draft genome of Tanacetum cinerariifolium, the natural source of mosquito coil.</title>
        <authorList>
            <person name="Yamashiro T."/>
            <person name="Shiraishi A."/>
            <person name="Satake H."/>
            <person name="Nakayama K."/>
        </authorList>
    </citation>
    <scope>NUCLEOTIDE SEQUENCE</scope>
</reference>
<organism evidence="2">
    <name type="scientific">Tanacetum cinerariifolium</name>
    <name type="common">Dalmatian daisy</name>
    <name type="synonym">Chrysanthemum cinerariifolium</name>
    <dbReference type="NCBI Taxonomy" id="118510"/>
    <lineage>
        <taxon>Eukaryota</taxon>
        <taxon>Viridiplantae</taxon>
        <taxon>Streptophyta</taxon>
        <taxon>Embryophyta</taxon>
        <taxon>Tracheophyta</taxon>
        <taxon>Spermatophyta</taxon>
        <taxon>Magnoliopsida</taxon>
        <taxon>eudicotyledons</taxon>
        <taxon>Gunneridae</taxon>
        <taxon>Pentapetalae</taxon>
        <taxon>asterids</taxon>
        <taxon>campanulids</taxon>
        <taxon>Asterales</taxon>
        <taxon>Asteraceae</taxon>
        <taxon>Asteroideae</taxon>
        <taxon>Anthemideae</taxon>
        <taxon>Anthemidinae</taxon>
        <taxon>Tanacetum</taxon>
    </lineage>
</organism>
<name>A0A699UMI3_TANCI</name>
<dbReference type="EMBL" id="BKCJ011338026">
    <property type="protein sequence ID" value="GFD22546.1"/>
    <property type="molecule type" value="Genomic_DNA"/>
</dbReference>
<proteinExistence type="predicted"/>
<feature type="compositionally biased region" description="Acidic residues" evidence="1">
    <location>
        <begin position="142"/>
        <end position="159"/>
    </location>
</feature>
<comment type="caution">
    <text evidence="2">The sequence shown here is derived from an EMBL/GenBank/DDBJ whole genome shotgun (WGS) entry which is preliminary data.</text>
</comment>
<gene>
    <name evidence="2" type="ORF">Tci_894515</name>
</gene>
<evidence type="ECO:0000313" key="2">
    <source>
        <dbReference type="EMBL" id="GFD22546.1"/>
    </source>
</evidence>
<feature type="compositionally biased region" description="Basic and acidic residues" evidence="1">
    <location>
        <begin position="160"/>
        <end position="169"/>
    </location>
</feature>